<gene>
    <name evidence="2" type="ORF">GLW30_01570</name>
</gene>
<dbReference type="EMBL" id="WMFC01000001">
    <property type="protein sequence ID" value="MYL66421.1"/>
    <property type="molecule type" value="Genomic_DNA"/>
</dbReference>
<name>A0A6B1IS76_9EURY</name>
<sequence>MNCRRCGTPLEKPGDYCLTCNTANADAVVAEFETDRAHLTLLDEDDVVGETTVTTRPEEGERLSEVQLRNFAGRVADEIRRKRPDTVYAAGEREPLRETRAQLHHEFYRVPDGGASGSGGAGERGAATGGGPADADREADVTPVVAWVLDRRGDRSLAVVETPPREKIGGSHSTLIGDRKGRKAVQTVAEHPHVKKIVPGPIDAGGTGSRTGLRAKATRAGANGNVRLLLRDGSSVQENRIVTTAMDRETGERVREDLNEALRDAELQDA</sequence>
<dbReference type="InterPro" id="IPR018664">
    <property type="entry name" value="DUF2103_metal-binding"/>
</dbReference>
<organism evidence="2 3">
    <name type="scientific">Halorubrum distributum</name>
    <dbReference type="NCBI Taxonomy" id="29283"/>
    <lineage>
        <taxon>Archaea</taxon>
        <taxon>Methanobacteriati</taxon>
        <taxon>Methanobacteriota</taxon>
        <taxon>Stenosarchaea group</taxon>
        <taxon>Halobacteria</taxon>
        <taxon>Halobacteriales</taxon>
        <taxon>Haloferacaceae</taxon>
        <taxon>Halorubrum</taxon>
        <taxon>Halorubrum distributum group</taxon>
    </lineage>
</organism>
<feature type="region of interest" description="Disordered" evidence="1">
    <location>
        <begin position="109"/>
        <end position="138"/>
    </location>
</feature>
<evidence type="ECO:0000256" key="1">
    <source>
        <dbReference type="SAM" id="MobiDB-lite"/>
    </source>
</evidence>
<dbReference type="Pfam" id="PF09876">
    <property type="entry name" value="DUF2103"/>
    <property type="match status" value="1"/>
</dbReference>
<comment type="caution">
    <text evidence="2">The sequence shown here is derived from an EMBL/GenBank/DDBJ whole genome shotgun (WGS) entry which is preliminary data.</text>
</comment>
<dbReference type="Proteomes" id="UP000452321">
    <property type="component" value="Unassembled WGS sequence"/>
</dbReference>
<evidence type="ECO:0000313" key="2">
    <source>
        <dbReference type="EMBL" id="MYL66421.1"/>
    </source>
</evidence>
<accession>A0A6B1IS76</accession>
<evidence type="ECO:0000313" key="3">
    <source>
        <dbReference type="Proteomes" id="UP000452321"/>
    </source>
</evidence>
<feature type="compositionally biased region" description="Gly residues" evidence="1">
    <location>
        <begin position="114"/>
        <end position="132"/>
    </location>
</feature>
<proteinExistence type="predicted"/>
<dbReference type="AlphaFoldDB" id="A0A6B1IS76"/>
<dbReference type="RefSeq" id="WP_004598380.1">
    <property type="nucleotide sequence ID" value="NZ_JAWMCG010000001.1"/>
</dbReference>
<protein>
    <submittedName>
        <fullName evidence="2">Metal-binding protein</fullName>
    </submittedName>
</protein>
<reference evidence="2 3" key="1">
    <citation type="submission" date="2019-11" db="EMBL/GenBank/DDBJ databases">
        <title>Genome sequences of 17 halophilic strains isolated from different environments.</title>
        <authorList>
            <person name="Furrow R.E."/>
        </authorList>
    </citation>
    <scope>NUCLEOTIDE SEQUENCE [LARGE SCALE GENOMIC DNA]</scope>
    <source>
        <strain evidence="2 3">22502_06_Cabo</strain>
    </source>
</reference>